<gene>
    <name evidence="1" type="ORF">PIIN_10965</name>
</gene>
<accession>G4U089</accession>
<evidence type="ECO:0000313" key="2">
    <source>
        <dbReference type="Proteomes" id="UP000007148"/>
    </source>
</evidence>
<dbReference type="HOGENOM" id="CLU_2197970_0_0_1"/>
<proteinExistence type="predicted"/>
<dbReference type="Proteomes" id="UP000007148">
    <property type="component" value="Unassembled WGS sequence"/>
</dbReference>
<sequence>MAPDTLARHIHLIGNIDERLGHPPNSLSFATRDRLSPTTLPLEHVQFGFEVYSPLTFFPVKLSNLPPQGIAGAACIPREHSNVASHEPLRSVSPERRCSLEYYECITS</sequence>
<evidence type="ECO:0000313" key="1">
    <source>
        <dbReference type="EMBL" id="CCA76982.1"/>
    </source>
</evidence>
<organism evidence="1 2">
    <name type="scientific">Serendipita indica (strain DSM 11827)</name>
    <name type="common">Root endophyte fungus</name>
    <name type="synonym">Piriformospora indica</name>
    <dbReference type="NCBI Taxonomy" id="1109443"/>
    <lineage>
        <taxon>Eukaryota</taxon>
        <taxon>Fungi</taxon>
        <taxon>Dikarya</taxon>
        <taxon>Basidiomycota</taxon>
        <taxon>Agaricomycotina</taxon>
        <taxon>Agaricomycetes</taxon>
        <taxon>Sebacinales</taxon>
        <taxon>Serendipitaceae</taxon>
        <taxon>Serendipita</taxon>
    </lineage>
</organism>
<protein>
    <submittedName>
        <fullName evidence="1">Uncharacterized protein</fullName>
    </submittedName>
</protein>
<reference evidence="1 2" key="1">
    <citation type="journal article" date="2011" name="PLoS Pathog.">
        <title>Endophytic Life Strategies Decoded by Genome and Transcriptome Analyses of the Mutualistic Root Symbiont Piriformospora indica.</title>
        <authorList>
            <person name="Zuccaro A."/>
            <person name="Lahrmann U."/>
            <person name="Guldener U."/>
            <person name="Langen G."/>
            <person name="Pfiffi S."/>
            <person name="Biedenkopf D."/>
            <person name="Wong P."/>
            <person name="Samans B."/>
            <person name="Grimm C."/>
            <person name="Basiewicz M."/>
            <person name="Murat C."/>
            <person name="Martin F."/>
            <person name="Kogel K.H."/>
        </authorList>
    </citation>
    <scope>NUCLEOTIDE SEQUENCE [LARGE SCALE GENOMIC DNA]</scope>
    <source>
        <strain evidence="1 2">DSM 11827</strain>
    </source>
</reference>
<dbReference type="InParanoid" id="G4U089"/>
<keyword evidence="2" id="KW-1185">Reference proteome</keyword>
<name>G4U089_SERID</name>
<dbReference type="EMBL" id="CAFZ01001159">
    <property type="protein sequence ID" value="CCA76982.1"/>
    <property type="molecule type" value="Genomic_DNA"/>
</dbReference>
<comment type="caution">
    <text evidence="1">The sequence shown here is derived from an EMBL/GenBank/DDBJ whole genome shotgun (WGS) entry which is preliminary data.</text>
</comment>
<dbReference type="AlphaFoldDB" id="G4U089"/>